<feature type="repeat" description="ANK" evidence="3">
    <location>
        <begin position="88"/>
        <end position="120"/>
    </location>
</feature>
<dbReference type="InterPro" id="IPR036770">
    <property type="entry name" value="Ankyrin_rpt-contain_sf"/>
</dbReference>
<dbReference type="Gene3D" id="1.25.40.20">
    <property type="entry name" value="Ankyrin repeat-containing domain"/>
    <property type="match status" value="3"/>
</dbReference>
<dbReference type="Pfam" id="PF12796">
    <property type="entry name" value="Ank_2"/>
    <property type="match status" value="3"/>
</dbReference>
<dbReference type="InterPro" id="IPR036036">
    <property type="entry name" value="SOCS_box-like_dom_sf"/>
</dbReference>
<dbReference type="PROSITE" id="PS50225">
    <property type="entry name" value="SOCS"/>
    <property type="match status" value="1"/>
</dbReference>
<dbReference type="SUPFAM" id="SSF158235">
    <property type="entry name" value="SOCS box-like"/>
    <property type="match status" value="1"/>
</dbReference>
<organism evidence="5 6">
    <name type="scientific">Mytilus galloprovincialis</name>
    <name type="common">Mediterranean mussel</name>
    <dbReference type="NCBI Taxonomy" id="29158"/>
    <lineage>
        <taxon>Eukaryota</taxon>
        <taxon>Metazoa</taxon>
        <taxon>Spiralia</taxon>
        <taxon>Lophotrochozoa</taxon>
        <taxon>Mollusca</taxon>
        <taxon>Bivalvia</taxon>
        <taxon>Autobranchia</taxon>
        <taxon>Pteriomorphia</taxon>
        <taxon>Mytilida</taxon>
        <taxon>Mytiloidea</taxon>
        <taxon>Mytilidae</taxon>
        <taxon>Mytilinae</taxon>
        <taxon>Mytilus</taxon>
    </lineage>
</organism>
<evidence type="ECO:0000256" key="3">
    <source>
        <dbReference type="PROSITE-ProRule" id="PRU00023"/>
    </source>
</evidence>
<dbReference type="GO" id="GO:0035556">
    <property type="term" value="P:intracellular signal transduction"/>
    <property type="evidence" value="ECO:0007669"/>
    <property type="project" value="InterPro"/>
</dbReference>
<dbReference type="SMART" id="SM00248">
    <property type="entry name" value="ANK"/>
    <property type="match status" value="8"/>
</dbReference>
<feature type="repeat" description="ANK" evidence="3">
    <location>
        <begin position="218"/>
        <end position="250"/>
    </location>
</feature>
<dbReference type="SMART" id="SM00969">
    <property type="entry name" value="SOCS_box"/>
    <property type="match status" value="1"/>
</dbReference>
<dbReference type="EMBL" id="UYJE01005523">
    <property type="protein sequence ID" value="VDI37972.1"/>
    <property type="molecule type" value="Genomic_DNA"/>
</dbReference>
<feature type="repeat" description="ANK" evidence="3">
    <location>
        <begin position="121"/>
        <end position="153"/>
    </location>
</feature>
<dbReference type="AlphaFoldDB" id="A0A8B6EPL9"/>
<dbReference type="CDD" id="cd03587">
    <property type="entry name" value="SOCS"/>
    <property type="match status" value="1"/>
</dbReference>
<dbReference type="SUPFAM" id="SSF48403">
    <property type="entry name" value="Ankyrin repeat"/>
    <property type="match status" value="1"/>
</dbReference>
<feature type="repeat" description="ANK" evidence="3">
    <location>
        <begin position="154"/>
        <end position="186"/>
    </location>
</feature>
<evidence type="ECO:0000256" key="2">
    <source>
        <dbReference type="ARBA" id="ARBA00023043"/>
    </source>
</evidence>
<dbReference type="InterPro" id="IPR001496">
    <property type="entry name" value="SOCS_box"/>
</dbReference>
<feature type="repeat" description="ANK" evidence="3">
    <location>
        <begin position="252"/>
        <end position="284"/>
    </location>
</feature>
<dbReference type="Gene3D" id="1.10.750.20">
    <property type="entry name" value="SOCS box"/>
    <property type="match status" value="1"/>
</dbReference>
<protein>
    <recommendedName>
        <fullName evidence="4">SOCS box domain-containing protein</fullName>
    </recommendedName>
</protein>
<dbReference type="Pfam" id="PF07525">
    <property type="entry name" value="SOCS_box"/>
    <property type="match status" value="1"/>
</dbReference>
<keyword evidence="1" id="KW-0677">Repeat</keyword>
<sequence length="426" mass="47608">MVTKRGQNIKYLYEVHYGDNHLIDSYNVLDSVKNNNIPILKVLLKVPQSIKKNDLDLGLLQAAKLGHTECVSCILATKYVCQDISDSHGNTPLFLSVQADKPDVVKLLVNNGDTVNTKGVGKCSPLHVAAKLGNEECLDILINNCANLNSRDSAGNTPLILAAKHSHLLIMQKLLNVKCDINAKNNDGWTALHYCSRKAMGVDMLLEAGADVNVADIDNITPLLIAATEGFDRVVKILIKAGCQVNMESKLSNKTALHVLTYKGHTDCVGNLIEAGADVNIYDFEYHTPLWYAIKNKQNEIAKFLLRANCLVDTFQCAGHIPIEECPITLALSLDAVDIIKLFILTGYDQAHMKAALLNDEGREKLKKFDIDHWFDRANDVRSLKHTCRMWIRHHLGNSFYHNVMELPIPQVMRDFIFMTEIDDDH</sequence>
<evidence type="ECO:0000256" key="1">
    <source>
        <dbReference type="ARBA" id="ARBA00022737"/>
    </source>
</evidence>
<evidence type="ECO:0000313" key="6">
    <source>
        <dbReference type="Proteomes" id="UP000596742"/>
    </source>
</evidence>
<gene>
    <name evidence="5" type="ORF">MGAL_10B058686</name>
</gene>
<dbReference type="OrthoDB" id="194358at2759"/>
<dbReference type="PANTHER" id="PTHR24198">
    <property type="entry name" value="ANKYRIN REPEAT AND PROTEIN KINASE DOMAIN-CONTAINING PROTEIN"/>
    <property type="match status" value="1"/>
</dbReference>
<dbReference type="Proteomes" id="UP000596742">
    <property type="component" value="Unassembled WGS sequence"/>
</dbReference>
<evidence type="ECO:0000313" key="5">
    <source>
        <dbReference type="EMBL" id="VDI37972.1"/>
    </source>
</evidence>
<dbReference type="InterPro" id="IPR002110">
    <property type="entry name" value="Ankyrin_rpt"/>
</dbReference>
<accession>A0A8B6EPL9</accession>
<dbReference type="PROSITE" id="PS50297">
    <property type="entry name" value="ANK_REP_REGION"/>
    <property type="match status" value="5"/>
</dbReference>
<proteinExistence type="predicted"/>
<dbReference type="PROSITE" id="PS50088">
    <property type="entry name" value="ANK_REPEAT"/>
    <property type="match status" value="5"/>
</dbReference>
<evidence type="ECO:0000259" key="4">
    <source>
        <dbReference type="PROSITE" id="PS50225"/>
    </source>
</evidence>
<feature type="domain" description="SOCS box" evidence="4">
    <location>
        <begin position="375"/>
        <end position="417"/>
    </location>
</feature>
<comment type="caution">
    <text evidence="5">The sequence shown here is derived from an EMBL/GenBank/DDBJ whole genome shotgun (WGS) entry which is preliminary data.</text>
</comment>
<reference evidence="5" key="1">
    <citation type="submission" date="2018-11" db="EMBL/GenBank/DDBJ databases">
        <authorList>
            <person name="Alioto T."/>
            <person name="Alioto T."/>
        </authorList>
    </citation>
    <scope>NUCLEOTIDE SEQUENCE</scope>
</reference>
<keyword evidence="2 3" id="KW-0040">ANK repeat</keyword>
<keyword evidence="6" id="KW-1185">Reference proteome</keyword>
<name>A0A8B6EPL9_MYTGA</name>
<dbReference type="PANTHER" id="PTHR24198:SF165">
    <property type="entry name" value="ANKYRIN REPEAT-CONTAINING PROTEIN-RELATED"/>
    <property type="match status" value="1"/>
</dbReference>